<protein>
    <recommendedName>
        <fullName evidence="4">DUF2937 domain-containing protein</fullName>
    </recommendedName>
</protein>
<evidence type="ECO:0008006" key="4">
    <source>
        <dbReference type="Google" id="ProtNLM"/>
    </source>
</evidence>
<dbReference type="OrthoDB" id="193051at2"/>
<organism evidence="2 3">
    <name type="scientific">Loktanella atrilutea</name>
    <dbReference type="NCBI Taxonomy" id="366533"/>
    <lineage>
        <taxon>Bacteria</taxon>
        <taxon>Pseudomonadati</taxon>
        <taxon>Pseudomonadota</taxon>
        <taxon>Alphaproteobacteria</taxon>
        <taxon>Rhodobacterales</taxon>
        <taxon>Roseobacteraceae</taxon>
        <taxon>Loktanella</taxon>
    </lineage>
</organism>
<accession>A0A1M5BIY5</accession>
<dbReference type="RefSeq" id="WP_072857696.1">
    <property type="nucleotide sequence ID" value="NZ_FQUE01000006.1"/>
</dbReference>
<sequence length="202" mass="21942">MIRTLALAGGIAGAAVCSQYPEFAQQYLQRLAGQVDALEIVVTDFEASAMRAGLTRGQALSELSGTPFLADRQADMRRTFRRYAVLSDNLATLRAASPLDRITMPQRLGDPATFAATWADYRPAMPVTAAGVVTGGVGFLLGWALIRMLWSLLMRPFRRPARPAAPRRAAATRRPGRVEPIVLRDAVATPVPRLSGVRRDDP</sequence>
<dbReference type="STRING" id="366533.SAMN05444339_10633"/>
<dbReference type="Pfam" id="PF11157">
    <property type="entry name" value="DUF2937"/>
    <property type="match status" value="1"/>
</dbReference>
<keyword evidence="1" id="KW-0812">Transmembrane</keyword>
<dbReference type="EMBL" id="FQUE01000006">
    <property type="protein sequence ID" value="SHF42398.1"/>
    <property type="molecule type" value="Genomic_DNA"/>
</dbReference>
<name>A0A1M5BIY5_LOKAT</name>
<keyword evidence="1" id="KW-1133">Transmembrane helix</keyword>
<keyword evidence="1" id="KW-0472">Membrane</keyword>
<gene>
    <name evidence="2" type="ORF">SAMN05444339_10633</name>
</gene>
<proteinExistence type="predicted"/>
<evidence type="ECO:0000313" key="2">
    <source>
        <dbReference type="EMBL" id="SHF42398.1"/>
    </source>
</evidence>
<dbReference type="Proteomes" id="UP000183987">
    <property type="component" value="Unassembled WGS sequence"/>
</dbReference>
<evidence type="ECO:0000256" key="1">
    <source>
        <dbReference type="SAM" id="Phobius"/>
    </source>
</evidence>
<feature type="transmembrane region" description="Helical" evidence="1">
    <location>
        <begin position="127"/>
        <end position="150"/>
    </location>
</feature>
<keyword evidence="3" id="KW-1185">Reference proteome</keyword>
<dbReference type="InterPro" id="IPR022584">
    <property type="entry name" value="DUF2937"/>
</dbReference>
<dbReference type="AlphaFoldDB" id="A0A1M5BIY5"/>
<evidence type="ECO:0000313" key="3">
    <source>
        <dbReference type="Proteomes" id="UP000183987"/>
    </source>
</evidence>
<reference evidence="3" key="1">
    <citation type="submission" date="2016-11" db="EMBL/GenBank/DDBJ databases">
        <authorList>
            <person name="Varghese N."/>
            <person name="Submissions S."/>
        </authorList>
    </citation>
    <scope>NUCLEOTIDE SEQUENCE [LARGE SCALE GENOMIC DNA]</scope>
    <source>
        <strain evidence="3">DSM 29326</strain>
    </source>
</reference>